<dbReference type="Pfam" id="PF00307">
    <property type="entry name" value="CH"/>
    <property type="match status" value="1"/>
</dbReference>
<dbReference type="InterPro" id="IPR001752">
    <property type="entry name" value="Kinesin_motor_dom"/>
</dbReference>
<dbReference type="CDD" id="cd21203">
    <property type="entry name" value="CH_AtKIN14-like"/>
    <property type="match status" value="1"/>
</dbReference>
<evidence type="ECO:0000256" key="2">
    <source>
        <dbReference type="ARBA" id="ARBA00022701"/>
    </source>
</evidence>
<proteinExistence type="inferred from homology"/>
<dbReference type="Pfam" id="PF00225">
    <property type="entry name" value="Kinesin"/>
    <property type="match status" value="1"/>
</dbReference>
<dbReference type="PANTHER" id="PTHR47972">
    <property type="entry name" value="KINESIN-LIKE PROTEIN KLP-3"/>
    <property type="match status" value="1"/>
</dbReference>
<dbReference type="GO" id="GO:0007018">
    <property type="term" value="P:microtubule-based movement"/>
    <property type="evidence" value="ECO:0007669"/>
    <property type="project" value="InterPro"/>
</dbReference>
<name>A0A1D1YMM2_9ARAE</name>
<keyword evidence="2" id="KW-0493">Microtubule</keyword>
<feature type="region of interest" description="Disordered" evidence="8">
    <location>
        <begin position="968"/>
        <end position="1006"/>
    </location>
</feature>
<evidence type="ECO:0000313" key="11">
    <source>
        <dbReference type="EMBL" id="JAT55880.1"/>
    </source>
</evidence>
<evidence type="ECO:0000256" key="3">
    <source>
        <dbReference type="ARBA" id="ARBA00022741"/>
    </source>
</evidence>
<protein>
    <submittedName>
        <fullName evidence="11">Kinesin-4</fullName>
    </submittedName>
</protein>
<feature type="domain" description="Calponin-homology (CH)" evidence="9">
    <location>
        <begin position="41"/>
        <end position="162"/>
    </location>
</feature>
<evidence type="ECO:0000256" key="4">
    <source>
        <dbReference type="ARBA" id="ARBA00022840"/>
    </source>
</evidence>
<evidence type="ECO:0000256" key="5">
    <source>
        <dbReference type="ARBA" id="ARBA00023054"/>
    </source>
</evidence>
<dbReference type="InterPro" id="IPR027417">
    <property type="entry name" value="P-loop_NTPase"/>
</dbReference>
<dbReference type="PROSITE" id="PS50021">
    <property type="entry name" value="CH"/>
    <property type="match status" value="1"/>
</dbReference>
<dbReference type="GO" id="GO:0005524">
    <property type="term" value="F:ATP binding"/>
    <property type="evidence" value="ECO:0007669"/>
    <property type="project" value="UniProtKB-UniRule"/>
</dbReference>
<feature type="domain" description="Kinesin motor" evidence="10">
    <location>
        <begin position="409"/>
        <end position="735"/>
    </location>
</feature>
<sequence>MSPPEGILSFSVASVVEDVLRQHGARLSDIDLASRKAEEAANRRYEAAGWLRKIVGFEAKDLPDKPTEEELRLGLGNGLILCNALNKVHPGAVPKVVENPGDSALLPDGAALSAYQYFENVRNLLDAVQDKGLPTFEASDLEQGGKSARIVNCILALKSYSEWKQTGGKGPWKYSGNLKAVSSGKYFIRKNSEPFMNSLSRNLLSSEKSQDDQNSCGDINEGSTEMATSHSLNKLVRAVLSDRKPEEVPSVVESLLKKILVEFERQIANQNELVKTALKDINSDGTKSFFQRRVLAELAVASDEAKDEECTHQRKETRLTETSIPAEESKHRLAKQLTLFKEQQRDIEELKHILHSTKAGMQIMQMKYVEELSILGKHLNSLAHAASGYHTLLEENRKLYNEVQDLKGSIRVYCRVRPFVPGQQSSVGTIGHVDDGNIAIINPSNYGKEGCRSFTFNKVFGPSATQDEVYLDTQPLIRSVLDGYNVCIFAYGQTGSGKTYTMTGPKDITEESRGVNYRALSDLFYLSEHRTDTFCYDIAVQMIEIYNEQVRDLLASDGLNRKLEIRNSSQKGLNVPDANLVPVASTAEVIELMNIGQRNRAVGATALNDRSSRSHSCLTVHVQGRAIASGTIFRGCMHLVDLAGSERVDKSEVKGERLKEAQHINKSLSALGDVIAALAQKSTHVPYRNSKLTQLLQDSLGGQAKTLMFVHISPEPDAIGETISTLKFAERVSTVELGAARLNKESGEIKDLKEQIACLKTALARKGEHVHVQSVLSTPEMDRIKAGTPLSALPLQQSEVNILLGSTKKKQQLEGSGNIEANYMMWHKSPSFDLEEVLATADSPPWPDSSPVVSFQGAEEREASSGDWVDKIMVNKQDSQVRYENSFGDWGGETSHLPYQGYSPNMGVYSDQLYNRNGVSRQDSHEFDIQRSRFQPSSTDGSEEPEVATSDSSEADLLWQCNPPTATSIVAGSGTRIKKTKSPNIRTPIQSHGPSPSRKCANGSGQSIYRTGRQQISSAASGKRHLPNGK</sequence>
<feature type="compositionally biased region" description="Basic and acidic residues" evidence="8">
    <location>
        <begin position="922"/>
        <end position="931"/>
    </location>
</feature>
<keyword evidence="4 7" id="KW-0067">ATP-binding</keyword>
<dbReference type="GO" id="GO:0003777">
    <property type="term" value="F:microtubule motor activity"/>
    <property type="evidence" value="ECO:0007669"/>
    <property type="project" value="InterPro"/>
</dbReference>
<dbReference type="SMART" id="SM00129">
    <property type="entry name" value="KISc"/>
    <property type="match status" value="1"/>
</dbReference>
<dbReference type="GO" id="GO:0016887">
    <property type="term" value="F:ATP hydrolysis activity"/>
    <property type="evidence" value="ECO:0007669"/>
    <property type="project" value="UniProtKB-ARBA"/>
</dbReference>
<dbReference type="InterPro" id="IPR036961">
    <property type="entry name" value="Kinesin_motor_dom_sf"/>
</dbReference>
<feature type="region of interest" description="Disordered" evidence="8">
    <location>
        <begin position="204"/>
        <end position="227"/>
    </location>
</feature>
<keyword evidence="6 7" id="KW-0505">Motor protein</keyword>
<dbReference type="EMBL" id="GDJX01012056">
    <property type="protein sequence ID" value="JAT55880.1"/>
    <property type="molecule type" value="Transcribed_RNA"/>
</dbReference>
<evidence type="ECO:0000256" key="8">
    <source>
        <dbReference type="SAM" id="MobiDB-lite"/>
    </source>
</evidence>
<dbReference type="PRINTS" id="PR00380">
    <property type="entry name" value="KINESINHEAVY"/>
</dbReference>
<feature type="binding site" evidence="7">
    <location>
        <begin position="492"/>
        <end position="499"/>
    </location>
    <ligand>
        <name>ATP</name>
        <dbReference type="ChEBI" id="CHEBI:30616"/>
    </ligand>
</feature>
<keyword evidence="5" id="KW-0175">Coiled coil</keyword>
<dbReference type="SMART" id="SM00033">
    <property type="entry name" value="CH"/>
    <property type="match status" value="1"/>
</dbReference>
<dbReference type="CDD" id="cd01366">
    <property type="entry name" value="KISc_C_terminal"/>
    <property type="match status" value="1"/>
</dbReference>
<evidence type="ECO:0000259" key="9">
    <source>
        <dbReference type="PROSITE" id="PS50021"/>
    </source>
</evidence>
<gene>
    <name evidence="11" type="primary">ATK4_6</name>
    <name evidence="11" type="ORF">g.58084</name>
</gene>
<dbReference type="PANTHER" id="PTHR47972:SF39">
    <property type="entry name" value="KINESIN-LIKE PROTEIN KIN-14I"/>
    <property type="match status" value="1"/>
</dbReference>
<comment type="similarity">
    <text evidence="1">Belongs to the TRAFAC class myosin-kinesin ATPase superfamily. Kinesin family. KIN-14 subfamily.</text>
</comment>
<dbReference type="Gene3D" id="3.40.850.10">
    <property type="entry name" value="Kinesin motor domain"/>
    <property type="match status" value="1"/>
</dbReference>
<organism evidence="11">
    <name type="scientific">Anthurium amnicola</name>
    <dbReference type="NCBI Taxonomy" id="1678845"/>
    <lineage>
        <taxon>Eukaryota</taxon>
        <taxon>Viridiplantae</taxon>
        <taxon>Streptophyta</taxon>
        <taxon>Embryophyta</taxon>
        <taxon>Tracheophyta</taxon>
        <taxon>Spermatophyta</taxon>
        <taxon>Magnoliopsida</taxon>
        <taxon>Liliopsida</taxon>
        <taxon>Araceae</taxon>
        <taxon>Pothoideae</taxon>
        <taxon>Potheae</taxon>
        <taxon>Anthurium</taxon>
    </lineage>
</organism>
<dbReference type="InterPro" id="IPR001715">
    <property type="entry name" value="CH_dom"/>
</dbReference>
<dbReference type="AlphaFoldDB" id="A0A1D1YMM2"/>
<dbReference type="Gene3D" id="1.10.418.10">
    <property type="entry name" value="Calponin-like domain"/>
    <property type="match status" value="1"/>
</dbReference>
<feature type="compositionally biased region" description="Polar residues" evidence="8">
    <location>
        <begin position="982"/>
        <end position="994"/>
    </location>
</feature>
<dbReference type="GO" id="GO:0005874">
    <property type="term" value="C:microtubule"/>
    <property type="evidence" value="ECO:0007669"/>
    <property type="project" value="UniProtKB-KW"/>
</dbReference>
<keyword evidence="3 7" id="KW-0547">Nucleotide-binding</keyword>
<reference evidence="11" key="1">
    <citation type="submission" date="2015-07" db="EMBL/GenBank/DDBJ databases">
        <title>Transcriptome Assembly of Anthurium amnicola.</title>
        <authorList>
            <person name="Suzuki J."/>
        </authorList>
    </citation>
    <scope>NUCLEOTIDE SEQUENCE</scope>
</reference>
<dbReference type="SUPFAM" id="SSF52540">
    <property type="entry name" value="P-loop containing nucleoside triphosphate hydrolases"/>
    <property type="match status" value="1"/>
</dbReference>
<feature type="region of interest" description="Disordered" evidence="8">
    <location>
        <begin position="920"/>
        <end position="954"/>
    </location>
</feature>
<evidence type="ECO:0000256" key="7">
    <source>
        <dbReference type="PROSITE-ProRule" id="PRU00283"/>
    </source>
</evidence>
<dbReference type="PROSITE" id="PS50067">
    <property type="entry name" value="KINESIN_MOTOR_2"/>
    <property type="match status" value="1"/>
</dbReference>
<dbReference type="FunFam" id="3.40.850.10:FF:000045">
    <property type="entry name" value="Kinesin-like protein KIN-14I isoform A"/>
    <property type="match status" value="1"/>
</dbReference>
<dbReference type="GO" id="GO:0008017">
    <property type="term" value="F:microtubule binding"/>
    <property type="evidence" value="ECO:0007669"/>
    <property type="project" value="InterPro"/>
</dbReference>
<dbReference type="InterPro" id="IPR036872">
    <property type="entry name" value="CH_dom_sf"/>
</dbReference>
<dbReference type="InterPro" id="IPR027640">
    <property type="entry name" value="Kinesin-like_fam"/>
</dbReference>
<dbReference type="SUPFAM" id="SSF47576">
    <property type="entry name" value="Calponin-homology domain, CH-domain"/>
    <property type="match status" value="1"/>
</dbReference>
<evidence type="ECO:0000256" key="1">
    <source>
        <dbReference type="ARBA" id="ARBA00010899"/>
    </source>
</evidence>
<evidence type="ECO:0000259" key="10">
    <source>
        <dbReference type="PROSITE" id="PS50067"/>
    </source>
</evidence>
<accession>A0A1D1YMM2</accession>
<evidence type="ECO:0000256" key="6">
    <source>
        <dbReference type="ARBA" id="ARBA00023175"/>
    </source>
</evidence>